<proteinExistence type="predicted"/>
<dbReference type="SFLD" id="SFLDG01067">
    <property type="entry name" value="SPASM/twitch_domain_containing"/>
    <property type="match status" value="1"/>
</dbReference>
<dbReference type="GO" id="GO:0051536">
    <property type="term" value="F:iron-sulfur cluster binding"/>
    <property type="evidence" value="ECO:0007669"/>
    <property type="project" value="UniProtKB-KW"/>
</dbReference>
<keyword evidence="4" id="KW-0479">Metal-binding</keyword>
<dbReference type="PANTHER" id="PTHR11228">
    <property type="entry name" value="RADICAL SAM DOMAIN PROTEIN"/>
    <property type="match status" value="1"/>
</dbReference>
<dbReference type="PROSITE" id="PS51918">
    <property type="entry name" value="RADICAL_SAM"/>
    <property type="match status" value="1"/>
</dbReference>
<dbReference type="SFLD" id="SFLDS00029">
    <property type="entry name" value="Radical_SAM"/>
    <property type="match status" value="1"/>
</dbReference>
<dbReference type="Gene3D" id="3.20.20.70">
    <property type="entry name" value="Aldolase class I"/>
    <property type="match status" value="1"/>
</dbReference>
<dbReference type="SMART" id="SM00729">
    <property type="entry name" value="Elp3"/>
    <property type="match status" value="1"/>
</dbReference>
<gene>
    <name evidence="8" type="primary">moaA_3</name>
    <name evidence="8" type="ORF">Poly30_19690</name>
</gene>
<dbReference type="CDD" id="cd01335">
    <property type="entry name" value="Radical_SAM"/>
    <property type="match status" value="1"/>
</dbReference>
<dbReference type="GO" id="GO:0046872">
    <property type="term" value="F:metal ion binding"/>
    <property type="evidence" value="ECO:0007669"/>
    <property type="project" value="UniProtKB-KW"/>
</dbReference>
<evidence type="ECO:0000256" key="2">
    <source>
        <dbReference type="ARBA" id="ARBA00022485"/>
    </source>
</evidence>
<dbReference type="InterPro" id="IPR013785">
    <property type="entry name" value="Aldolase_TIM"/>
</dbReference>
<evidence type="ECO:0000259" key="7">
    <source>
        <dbReference type="PROSITE" id="PS51918"/>
    </source>
</evidence>
<evidence type="ECO:0000256" key="3">
    <source>
        <dbReference type="ARBA" id="ARBA00022691"/>
    </source>
</evidence>
<dbReference type="AlphaFoldDB" id="A0A518EQV0"/>
<evidence type="ECO:0000256" key="5">
    <source>
        <dbReference type="ARBA" id="ARBA00023004"/>
    </source>
</evidence>
<dbReference type="InterPro" id="IPR007197">
    <property type="entry name" value="rSAM"/>
</dbReference>
<evidence type="ECO:0000256" key="6">
    <source>
        <dbReference type="ARBA" id="ARBA00023014"/>
    </source>
</evidence>
<dbReference type="InterPro" id="IPR058240">
    <property type="entry name" value="rSAM_sf"/>
</dbReference>
<dbReference type="SFLD" id="SFLDG01387">
    <property type="entry name" value="BtrN-like_SPASM_domain_contain"/>
    <property type="match status" value="1"/>
</dbReference>
<dbReference type="InterPro" id="IPR034391">
    <property type="entry name" value="AdoMet-like_SPASM_containing"/>
</dbReference>
<dbReference type="InterPro" id="IPR023885">
    <property type="entry name" value="4Fe4S-binding_SPASM_dom"/>
</dbReference>
<comment type="cofactor">
    <cofactor evidence="1">
        <name>[4Fe-4S] cluster</name>
        <dbReference type="ChEBI" id="CHEBI:49883"/>
    </cofactor>
</comment>
<keyword evidence="3" id="KW-0949">S-adenosyl-L-methionine</keyword>
<evidence type="ECO:0000256" key="1">
    <source>
        <dbReference type="ARBA" id="ARBA00001966"/>
    </source>
</evidence>
<dbReference type="EMBL" id="CP036434">
    <property type="protein sequence ID" value="QDV06459.1"/>
    <property type="molecule type" value="Genomic_DNA"/>
</dbReference>
<feature type="domain" description="Radical SAM core" evidence="7">
    <location>
        <begin position="39"/>
        <end position="268"/>
    </location>
</feature>
<keyword evidence="2" id="KW-0004">4Fe-4S</keyword>
<dbReference type="InterPro" id="IPR006638">
    <property type="entry name" value="Elp3/MiaA/NifB-like_rSAM"/>
</dbReference>
<dbReference type="Pfam" id="PF13186">
    <property type="entry name" value="SPASM"/>
    <property type="match status" value="1"/>
</dbReference>
<reference evidence="8 9" key="1">
    <citation type="submission" date="2019-02" db="EMBL/GenBank/DDBJ databases">
        <title>Deep-cultivation of Planctomycetes and their phenomic and genomic characterization uncovers novel biology.</title>
        <authorList>
            <person name="Wiegand S."/>
            <person name="Jogler M."/>
            <person name="Boedeker C."/>
            <person name="Pinto D."/>
            <person name="Vollmers J."/>
            <person name="Rivas-Marin E."/>
            <person name="Kohn T."/>
            <person name="Peeters S.H."/>
            <person name="Heuer A."/>
            <person name="Rast P."/>
            <person name="Oberbeckmann S."/>
            <person name="Bunk B."/>
            <person name="Jeske O."/>
            <person name="Meyerdierks A."/>
            <person name="Storesund J.E."/>
            <person name="Kallscheuer N."/>
            <person name="Luecker S."/>
            <person name="Lage O.M."/>
            <person name="Pohl T."/>
            <person name="Merkel B.J."/>
            <person name="Hornburger P."/>
            <person name="Mueller R.-W."/>
            <person name="Bruemmer F."/>
            <person name="Labrenz M."/>
            <person name="Spormann A.M."/>
            <person name="Op den Camp H."/>
            <person name="Overmann J."/>
            <person name="Amann R."/>
            <person name="Jetten M.S.M."/>
            <person name="Mascher T."/>
            <person name="Medema M.H."/>
            <person name="Devos D.P."/>
            <person name="Kaster A.-K."/>
            <person name="Ovreas L."/>
            <person name="Rohde M."/>
            <person name="Galperin M.Y."/>
            <person name="Jogler C."/>
        </authorList>
    </citation>
    <scope>NUCLEOTIDE SEQUENCE [LARGE SCALE GENOMIC DNA]</scope>
    <source>
        <strain evidence="8 9">Poly30</strain>
    </source>
</reference>
<protein>
    <submittedName>
        <fullName evidence="8">Cyclic pyranopterin monophosphate synthase</fullName>
    </submittedName>
</protein>
<dbReference type="PANTHER" id="PTHR11228:SF34">
    <property type="entry name" value="TUNGSTEN-CONTAINING ALDEHYDE FERREDOXIN OXIDOREDUCTASE COFACTOR MODIFYING PROTEIN"/>
    <property type="match status" value="1"/>
</dbReference>
<dbReference type="CDD" id="cd21109">
    <property type="entry name" value="SPASM"/>
    <property type="match status" value="1"/>
</dbReference>
<evidence type="ECO:0000313" key="9">
    <source>
        <dbReference type="Proteomes" id="UP000320390"/>
    </source>
</evidence>
<evidence type="ECO:0000313" key="8">
    <source>
        <dbReference type="EMBL" id="QDV06459.1"/>
    </source>
</evidence>
<dbReference type="InterPro" id="IPR050377">
    <property type="entry name" value="Radical_SAM_PqqE_MftC-like"/>
</dbReference>
<organism evidence="8 9">
    <name type="scientific">Saltatorellus ferox</name>
    <dbReference type="NCBI Taxonomy" id="2528018"/>
    <lineage>
        <taxon>Bacteria</taxon>
        <taxon>Pseudomonadati</taxon>
        <taxon>Planctomycetota</taxon>
        <taxon>Planctomycetia</taxon>
        <taxon>Planctomycetia incertae sedis</taxon>
        <taxon>Saltatorellus</taxon>
    </lineage>
</organism>
<keyword evidence="9" id="KW-1185">Reference proteome</keyword>
<name>A0A518EQV0_9BACT</name>
<evidence type="ECO:0000256" key="4">
    <source>
        <dbReference type="ARBA" id="ARBA00022723"/>
    </source>
</evidence>
<sequence>MQFTSSVKNQLKGSLFVSRVAARLRTRRERKDHPHGIVPDRPRRVIVEPTNACNLACSYCGNKSMDRRLTMLPMPLYAQLIEEMQSLGIDRLTLHTIGEPTLHRELPKMISMARAAGIQVSVSTNGTRLTPEYVRELVAAGPDIINLSIDAADPEKIKALRPGLDPEAFYRGMKELKAVRDAEGPFKSTPWGRVRVPSIVATCVVTKAFDAEEERAWFERYRDHVDDVDLHWPNSHAGYAEGEVHGGGGRLARFLGRPIQRLRDRFYRRMRISCPYPWDALFLLSNGQVSACHFDFDARLVVGRFGPSSIEEIWKSEEMQSIRKAHMNFDFQDWEQCGDCSAALYTNRHQDDLMSRRVKRRNRFVPTRDMWTGRAPDAQVNGDLAEPSE</sequence>
<accession>A0A518EQV0</accession>
<dbReference type="GO" id="GO:0003824">
    <property type="term" value="F:catalytic activity"/>
    <property type="evidence" value="ECO:0007669"/>
    <property type="project" value="InterPro"/>
</dbReference>
<dbReference type="SUPFAM" id="SSF102114">
    <property type="entry name" value="Radical SAM enzymes"/>
    <property type="match status" value="1"/>
</dbReference>
<dbReference type="Pfam" id="PF04055">
    <property type="entry name" value="Radical_SAM"/>
    <property type="match status" value="1"/>
</dbReference>
<dbReference type="RefSeq" id="WP_419191182.1">
    <property type="nucleotide sequence ID" value="NZ_CP036434.1"/>
</dbReference>
<dbReference type="Proteomes" id="UP000320390">
    <property type="component" value="Chromosome"/>
</dbReference>
<keyword evidence="6" id="KW-0411">Iron-sulfur</keyword>
<keyword evidence="5" id="KW-0408">Iron</keyword>